<evidence type="ECO:0000313" key="3">
    <source>
        <dbReference type="Proteomes" id="UP000321393"/>
    </source>
</evidence>
<evidence type="ECO:0000313" key="4">
    <source>
        <dbReference type="Proteomes" id="UP000321947"/>
    </source>
</evidence>
<dbReference type="EMBL" id="SSTE01021884">
    <property type="protein sequence ID" value="KAA0031959.1"/>
    <property type="molecule type" value="Genomic_DNA"/>
</dbReference>
<proteinExistence type="predicted"/>
<gene>
    <name evidence="2" type="ORF">E5676_scaffold96G00370</name>
    <name evidence="1" type="ORF">E6C27_scaffold134G00410</name>
</gene>
<reference evidence="3 4" key="1">
    <citation type="submission" date="2019-08" db="EMBL/GenBank/DDBJ databases">
        <title>Draft genome sequences of two oriental melons (Cucumis melo L. var makuwa).</title>
        <authorList>
            <person name="Kwon S.-Y."/>
        </authorList>
    </citation>
    <scope>NUCLEOTIDE SEQUENCE [LARGE SCALE GENOMIC DNA]</scope>
    <source>
        <strain evidence="4">cv. Chang Bougi</strain>
        <strain evidence="3">cv. SW 3</strain>
        <tissue evidence="2">Leaf</tissue>
    </source>
</reference>
<sequence>MIEDINKFETRNEEDNCFDSTITPIAEDAEVDDDGSDLDQPLVELFGVHDVPEAFN</sequence>
<comment type="caution">
    <text evidence="2">The sequence shown here is derived from an EMBL/GenBank/DDBJ whole genome shotgun (WGS) entry which is preliminary data.</text>
</comment>
<protein>
    <submittedName>
        <fullName evidence="2">Uncharacterized protein</fullName>
    </submittedName>
</protein>
<dbReference type="Proteomes" id="UP000321947">
    <property type="component" value="Unassembled WGS sequence"/>
</dbReference>
<evidence type="ECO:0000313" key="2">
    <source>
        <dbReference type="EMBL" id="TYK16779.1"/>
    </source>
</evidence>
<dbReference type="EMBL" id="SSTD01008275">
    <property type="protein sequence ID" value="TYK16779.1"/>
    <property type="molecule type" value="Genomic_DNA"/>
</dbReference>
<organism evidence="2 4">
    <name type="scientific">Cucumis melo var. makuwa</name>
    <name type="common">Oriental melon</name>
    <dbReference type="NCBI Taxonomy" id="1194695"/>
    <lineage>
        <taxon>Eukaryota</taxon>
        <taxon>Viridiplantae</taxon>
        <taxon>Streptophyta</taxon>
        <taxon>Embryophyta</taxon>
        <taxon>Tracheophyta</taxon>
        <taxon>Spermatophyta</taxon>
        <taxon>Magnoliopsida</taxon>
        <taxon>eudicotyledons</taxon>
        <taxon>Gunneridae</taxon>
        <taxon>Pentapetalae</taxon>
        <taxon>rosids</taxon>
        <taxon>fabids</taxon>
        <taxon>Cucurbitales</taxon>
        <taxon>Cucurbitaceae</taxon>
        <taxon>Benincaseae</taxon>
        <taxon>Cucumis</taxon>
    </lineage>
</organism>
<evidence type="ECO:0000313" key="1">
    <source>
        <dbReference type="EMBL" id="KAA0031959.1"/>
    </source>
</evidence>
<dbReference type="Proteomes" id="UP000321393">
    <property type="component" value="Unassembled WGS sequence"/>
</dbReference>
<accession>A0A5D3D2L7</accession>
<name>A0A5D3D2L7_CUCMM</name>
<dbReference type="AlphaFoldDB" id="A0A5D3D2L7"/>